<comment type="caution">
    <text evidence="2">The sequence shown here is derived from an EMBL/GenBank/DDBJ whole genome shotgun (WGS) entry which is preliminary data.</text>
</comment>
<evidence type="ECO:0000256" key="1">
    <source>
        <dbReference type="SAM" id="MobiDB-lite"/>
    </source>
</evidence>
<evidence type="ECO:0000313" key="2">
    <source>
        <dbReference type="EMBL" id="KAJ1106316.1"/>
    </source>
</evidence>
<reference evidence="2" key="1">
    <citation type="journal article" date="2022" name="bioRxiv">
        <title>Sequencing and chromosome-scale assembly of the giantPleurodeles waltlgenome.</title>
        <authorList>
            <person name="Brown T."/>
            <person name="Elewa A."/>
            <person name="Iarovenko S."/>
            <person name="Subramanian E."/>
            <person name="Araus A.J."/>
            <person name="Petzold A."/>
            <person name="Susuki M."/>
            <person name="Suzuki K.-i.T."/>
            <person name="Hayashi T."/>
            <person name="Toyoda A."/>
            <person name="Oliveira C."/>
            <person name="Osipova E."/>
            <person name="Leigh N.D."/>
            <person name="Simon A."/>
            <person name="Yun M.H."/>
        </authorList>
    </citation>
    <scope>NUCLEOTIDE SEQUENCE</scope>
    <source>
        <strain evidence="2">20211129_DDA</strain>
        <tissue evidence="2">Liver</tissue>
    </source>
</reference>
<evidence type="ECO:0000313" key="3">
    <source>
        <dbReference type="Proteomes" id="UP001066276"/>
    </source>
</evidence>
<protein>
    <submittedName>
        <fullName evidence="2">Uncharacterized protein</fullName>
    </submittedName>
</protein>
<proteinExistence type="predicted"/>
<keyword evidence="3" id="KW-1185">Reference proteome</keyword>
<name>A0AAV7MSF6_PLEWA</name>
<dbReference type="EMBL" id="JANPWB010000013">
    <property type="protein sequence ID" value="KAJ1106316.1"/>
    <property type="molecule type" value="Genomic_DNA"/>
</dbReference>
<feature type="region of interest" description="Disordered" evidence="1">
    <location>
        <begin position="27"/>
        <end position="53"/>
    </location>
</feature>
<accession>A0AAV7MSF6</accession>
<dbReference type="AlphaFoldDB" id="A0AAV7MSF6"/>
<sequence>MSACELTEVMRSAFLCQGEESNQFTERGPARRCGFPKQRSGGHPKARGDCGSGPSRTWVAFAVGGCGVRWCQPRGAAQQLVADRGARRGPLDCRIERLAAAGRGGPCLWAVTLDAPHEFWPPEARAAILVPVAGGGDPIERRRWL</sequence>
<dbReference type="Proteomes" id="UP001066276">
    <property type="component" value="Chromosome 9"/>
</dbReference>
<organism evidence="2 3">
    <name type="scientific">Pleurodeles waltl</name>
    <name type="common">Iberian ribbed newt</name>
    <dbReference type="NCBI Taxonomy" id="8319"/>
    <lineage>
        <taxon>Eukaryota</taxon>
        <taxon>Metazoa</taxon>
        <taxon>Chordata</taxon>
        <taxon>Craniata</taxon>
        <taxon>Vertebrata</taxon>
        <taxon>Euteleostomi</taxon>
        <taxon>Amphibia</taxon>
        <taxon>Batrachia</taxon>
        <taxon>Caudata</taxon>
        <taxon>Salamandroidea</taxon>
        <taxon>Salamandridae</taxon>
        <taxon>Pleurodelinae</taxon>
        <taxon>Pleurodeles</taxon>
    </lineage>
</organism>
<gene>
    <name evidence="2" type="ORF">NDU88_003717</name>
</gene>